<dbReference type="OrthoDB" id="5946976at2759"/>
<organism evidence="1 2">
    <name type="scientific">Symbiodinium microadriaticum</name>
    <name type="common">Dinoflagellate</name>
    <name type="synonym">Zooxanthella microadriatica</name>
    <dbReference type="NCBI Taxonomy" id="2951"/>
    <lineage>
        <taxon>Eukaryota</taxon>
        <taxon>Sar</taxon>
        <taxon>Alveolata</taxon>
        <taxon>Dinophyceae</taxon>
        <taxon>Suessiales</taxon>
        <taxon>Symbiodiniaceae</taxon>
        <taxon>Symbiodinium</taxon>
    </lineage>
</organism>
<gene>
    <name evidence="1" type="ORF">AK812_SmicGene23778</name>
</gene>
<proteinExistence type="predicted"/>
<reference evidence="1 2" key="1">
    <citation type="submission" date="2016-02" db="EMBL/GenBank/DDBJ databases">
        <title>Genome analysis of coral dinoflagellate symbionts highlights evolutionary adaptations to a symbiotic lifestyle.</title>
        <authorList>
            <person name="Aranda M."/>
            <person name="Li Y."/>
            <person name="Liew Y.J."/>
            <person name="Baumgarten S."/>
            <person name="Simakov O."/>
            <person name="Wilson M."/>
            <person name="Piel J."/>
            <person name="Ashoor H."/>
            <person name="Bougouffa S."/>
            <person name="Bajic V.B."/>
            <person name="Ryu T."/>
            <person name="Ravasi T."/>
            <person name="Bayer T."/>
            <person name="Micklem G."/>
            <person name="Kim H."/>
            <person name="Bhak J."/>
            <person name="Lajeunesse T.C."/>
            <person name="Voolstra C.R."/>
        </authorList>
    </citation>
    <scope>NUCLEOTIDE SEQUENCE [LARGE SCALE GENOMIC DNA]</scope>
    <source>
        <strain evidence="1 2">CCMP2467</strain>
    </source>
</reference>
<evidence type="ECO:0000313" key="2">
    <source>
        <dbReference type="Proteomes" id="UP000186817"/>
    </source>
</evidence>
<accession>A0A1Q9DGE5</accession>
<name>A0A1Q9DGE5_SYMMI</name>
<evidence type="ECO:0000313" key="1">
    <source>
        <dbReference type="EMBL" id="OLP94223.1"/>
    </source>
</evidence>
<comment type="caution">
    <text evidence="1">The sequence shown here is derived from an EMBL/GenBank/DDBJ whole genome shotgun (WGS) entry which is preliminary data.</text>
</comment>
<sequence>MKHFAGIACGIARAYQGIPLRLELSNVAVKQYCSANPNWSRVKNGSLVFYQDAGYQDAEQKARSSDLGRRAECQKKVFLIRYIIEVKMSGDTIVRLFSMTKAYALSPEFVAVDSFTVQGRSKGPWGNSAPGALNHNGELVTKLGNFRLGVPVKLSVVGL</sequence>
<dbReference type="AlphaFoldDB" id="A0A1Q9DGE5"/>
<dbReference type="EMBL" id="LSRX01000552">
    <property type="protein sequence ID" value="OLP94223.1"/>
    <property type="molecule type" value="Genomic_DNA"/>
</dbReference>
<keyword evidence="2" id="KW-1185">Reference proteome</keyword>
<protein>
    <submittedName>
        <fullName evidence="1">Uncharacterized protein</fullName>
    </submittedName>
</protein>
<dbReference type="Proteomes" id="UP000186817">
    <property type="component" value="Unassembled WGS sequence"/>
</dbReference>